<protein>
    <submittedName>
        <fullName evidence="1">E3 ubiquitin-protein ligase XIAP-like</fullName>
    </submittedName>
</protein>
<comment type="caution">
    <text evidence="1">The sequence shown here is derived from an EMBL/GenBank/DDBJ whole genome shotgun (WGS) entry which is preliminary data.</text>
</comment>
<dbReference type="OrthoDB" id="6619368at2759"/>
<name>A0A6G0X4Q2_APHCR</name>
<sequence length="297" mass="33734">MVCVVILLFPTDFRTAALPYLQHHINSHSSCKKLDEVAHYIKTQYPKLNFGNVSVSDSCVINICKIIFNKENDKGLKKSIANAINRNTSSLRKRITCMNNTDLCNVSEMGNSDLSNVSEMNRTIIKCIENCFYTSSDFFNYNSKILNDICKHIKVTANHVNRIDVYRKCRKHLNVSVCNLSDDTNNMNSNTDYFNEISVIKNCTSYYDLTETELVQNDYVSLEYTSVSPQNDNGLTSHVKGFQRDLNKEALQKTKAFSFRSKTIDVASPTQLNCGNLQGIKSDDVVRKIRSEALPFV</sequence>
<gene>
    <name evidence="1" type="ORF">FWK35_00024764</name>
</gene>
<evidence type="ECO:0000313" key="2">
    <source>
        <dbReference type="Proteomes" id="UP000478052"/>
    </source>
</evidence>
<reference evidence="1 2" key="1">
    <citation type="submission" date="2019-08" db="EMBL/GenBank/DDBJ databases">
        <title>Whole genome of Aphis craccivora.</title>
        <authorList>
            <person name="Voronova N.V."/>
            <person name="Shulinski R.S."/>
            <person name="Bandarenka Y.V."/>
            <person name="Zhorov D.G."/>
            <person name="Warner D."/>
        </authorList>
    </citation>
    <scope>NUCLEOTIDE SEQUENCE [LARGE SCALE GENOMIC DNA]</scope>
    <source>
        <strain evidence="1">180601</strain>
        <tissue evidence="1">Whole Body</tissue>
    </source>
</reference>
<accession>A0A6G0X4Q2</accession>
<dbReference type="Proteomes" id="UP000478052">
    <property type="component" value="Unassembled WGS sequence"/>
</dbReference>
<dbReference type="EMBL" id="VUJU01008144">
    <property type="protein sequence ID" value="KAF0734923.1"/>
    <property type="molecule type" value="Genomic_DNA"/>
</dbReference>
<dbReference type="AlphaFoldDB" id="A0A6G0X4Q2"/>
<evidence type="ECO:0000313" key="1">
    <source>
        <dbReference type="EMBL" id="KAF0734923.1"/>
    </source>
</evidence>
<organism evidence="1 2">
    <name type="scientific">Aphis craccivora</name>
    <name type="common">Cowpea aphid</name>
    <dbReference type="NCBI Taxonomy" id="307492"/>
    <lineage>
        <taxon>Eukaryota</taxon>
        <taxon>Metazoa</taxon>
        <taxon>Ecdysozoa</taxon>
        <taxon>Arthropoda</taxon>
        <taxon>Hexapoda</taxon>
        <taxon>Insecta</taxon>
        <taxon>Pterygota</taxon>
        <taxon>Neoptera</taxon>
        <taxon>Paraneoptera</taxon>
        <taxon>Hemiptera</taxon>
        <taxon>Sternorrhyncha</taxon>
        <taxon>Aphidomorpha</taxon>
        <taxon>Aphidoidea</taxon>
        <taxon>Aphididae</taxon>
        <taxon>Aphidini</taxon>
        <taxon>Aphis</taxon>
        <taxon>Aphis</taxon>
    </lineage>
</organism>
<keyword evidence="2" id="KW-1185">Reference proteome</keyword>
<proteinExistence type="predicted"/>